<feature type="transmembrane region" description="Helical" evidence="1">
    <location>
        <begin position="96"/>
        <end position="115"/>
    </location>
</feature>
<keyword evidence="1" id="KW-1133">Transmembrane helix</keyword>
<evidence type="ECO:0000313" key="2">
    <source>
        <dbReference type="EMBL" id="KPJ64784.1"/>
    </source>
</evidence>
<reference evidence="2 3" key="1">
    <citation type="journal article" date="2015" name="Microbiome">
        <title>Genomic resolution of linkages in carbon, nitrogen, and sulfur cycling among widespread estuary sediment bacteria.</title>
        <authorList>
            <person name="Baker B.J."/>
            <person name="Lazar C.S."/>
            <person name="Teske A.P."/>
            <person name="Dick G.J."/>
        </authorList>
    </citation>
    <scope>NUCLEOTIDE SEQUENCE [LARGE SCALE GENOMIC DNA]</scope>
    <source>
        <strain evidence="2">DG_56</strain>
    </source>
</reference>
<feature type="transmembrane region" description="Helical" evidence="1">
    <location>
        <begin position="58"/>
        <end position="76"/>
    </location>
</feature>
<evidence type="ECO:0000313" key="3">
    <source>
        <dbReference type="Proteomes" id="UP000052020"/>
    </source>
</evidence>
<feature type="transmembrane region" description="Helical" evidence="1">
    <location>
        <begin position="164"/>
        <end position="183"/>
    </location>
</feature>
<protein>
    <submittedName>
        <fullName evidence="2">Uncharacterized protein</fullName>
    </submittedName>
</protein>
<dbReference type="Proteomes" id="UP000052020">
    <property type="component" value="Unassembled WGS sequence"/>
</dbReference>
<gene>
    <name evidence="2" type="ORF">AMK68_00610</name>
</gene>
<comment type="caution">
    <text evidence="2">The sequence shown here is derived from an EMBL/GenBank/DDBJ whole genome shotgun (WGS) entry which is preliminary data.</text>
</comment>
<feature type="transmembrane region" description="Helical" evidence="1">
    <location>
        <begin position="7"/>
        <end position="27"/>
    </location>
</feature>
<feature type="transmembrane region" description="Helical" evidence="1">
    <location>
        <begin position="190"/>
        <end position="209"/>
    </location>
</feature>
<keyword evidence="1" id="KW-0472">Membrane</keyword>
<accession>A0A0S7XQN2</accession>
<sequence>MSQRQTISVAEVGLVVSAAFALVGRSLTLRSAPHNVALALALLVALIACLLWRRGQALTRPGGAVFLIAIMAWLIWLGERVRLPGGALGIAGWPPSVVALVGWATVVSWVAARALRRGGGAPDRGFWVAGAWMATAAVVSLAVAMFIVMRLAGTAPASHDLVELLNWALLYAALFMVAMQQFAGTRARRGAVGLAVILVLALVLPLLPIEMPGS</sequence>
<name>A0A0S7XQN2_9BACT</name>
<feature type="transmembrane region" description="Helical" evidence="1">
    <location>
        <begin position="127"/>
        <end position="152"/>
    </location>
</feature>
<dbReference type="EMBL" id="LIZY01000007">
    <property type="protein sequence ID" value="KPJ64784.1"/>
    <property type="molecule type" value="Genomic_DNA"/>
</dbReference>
<evidence type="ECO:0000256" key="1">
    <source>
        <dbReference type="SAM" id="Phobius"/>
    </source>
</evidence>
<organism evidence="2 3">
    <name type="scientific">candidate division KD3-62 bacterium DG_56</name>
    <dbReference type="NCBI Taxonomy" id="1704032"/>
    <lineage>
        <taxon>Bacteria</taxon>
        <taxon>candidate division KD3-62</taxon>
    </lineage>
</organism>
<feature type="transmembrane region" description="Helical" evidence="1">
    <location>
        <begin position="33"/>
        <end position="51"/>
    </location>
</feature>
<keyword evidence="1" id="KW-0812">Transmembrane</keyword>
<dbReference type="AlphaFoldDB" id="A0A0S7XQN2"/>
<proteinExistence type="predicted"/>